<protein>
    <submittedName>
        <fullName evidence="1">Uncharacterized protein</fullName>
    </submittedName>
</protein>
<gene>
    <name evidence="1" type="ORF">SAE02_62960</name>
</gene>
<name>A0A512E079_9PROT</name>
<dbReference type="Proteomes" id="UP000321523">
    <property type="component" value="Unassembled WGS sequence"/>
</dbReference>
<comment type="caution">
    <text evidence="1">The sequence shown here is derived from an EMBL/GenBank/DDBJ whole genome shotgun (WGS) entry which is preliminary data.</text>
</comment>
<organism evidence="1 2">
    <name type="scientific">Skermanella aerolata</name>
    <dbReference type="NCBI Taxonomy" id="393310"/>
    <lineage>
        <taxon>Bacteria</taxon>
        <taxon>Pseudomonadati</taxon>
        <taxon>Pseudomonadota</taxon>
        <taxon>Alphaproteobacteria</taxon>
        <taxon>Rhodospirillales</taxon>
        <taxon>Azospirillaceae</taxon>
        <taxon>Skermanella</taxon>
    </lineage>
</organism>
<accession>A0A512E079</accession>
<dbReference type="AlphaFoldDB" id="A0A512E079"/>
<proteinExistence type="predicted"/>
<evidence type="ECO:0000313" key="2">
    <source>
        <dbReference type="Proteomes" id="UP000321523"/>
    </source>
</evidence>
<evidence type="ECO:0000313" key="1">
    <source>
        <dbReference type="EMBL" id="GEO42148.1"/>
    </source>
</evidence>
<dbReference type="EMBL" id="BJYZ01000036">
    <property type="protein sequence ID" value="GEO42148.1"/>
    <property type="molecule type" value="Genomic_DNA"/>
</dbReference>
<sequence length="92" mass="10230">MEDQGDDALQIMSSTKMLVAGLTSRRQPPAWIDCRDTSGVLGFEKMVRLLAGPKRFSIDGRRGSPPGRRYPSQDIALAQRFQAALEPHQSCR</sequence>
<keyword evidence="2" id="KW-1185">Reference proteome</keyword>
<reference evidence="1 2" key="1">
    <citation type="submission" date="2019-07" db="EMBL/GenBank/DDBJ databases">
        <title>Whole genome shotgun sequence of Skermanella aerolata NBRC 106429.</title>
        <authorList>
            <person name="Hosoyama A."/>
            <person name="Uohara A."/>
            <person name="Ohji S."/>
            <person name="Ichikawa N."/>
        </authorList>
    </citation>
    <scope>NUCLEOTIDE SEQUENCE [LARGE SCALE GENOMIC DNA]</scope>
    <source>
        <strain evidence="1 2">NBRC 106429</strain>
    </source>
</reference>